<sequence>MRGKRIQSLLKPFRIPICLMILFSCIFVGTTLYTPILIGKGVDHIFGPGQVDFPGLSKIVILYLVTIGVAALSQWFIGLLTNHITYNITKNLRNDAFAHMEKLPMEYLDQHQPGEIISRIVTDVEQFGDGLLMGFTQLFTGILTIVGTLLFMLLLNPKITLLVVMITPVSFLFAGLVARKTYFLFKDQSKSRGELTAFTEEMIGNQHVVKAFSREEKNETIFNQINEKLRKVSVSGTFFSSVVNPGTRFVNGLVFTGVCIYGAFVVMRGGISVGELVSFMNYANQYTKPFNEISGVVTEFQNALACIGRVFDFLDEDVVKPDGSEAKILTNIEGEIEFEKVAFSYVKEKEFIKDLDFLAEPGERIALVGPTGCGKTTLINLLMRFYEIDEGKIYIDQQDTKEIKRGALRESFGMVLQDTWLKSGTIAENIGYGKEGATEEEIINAAKLARAHSFIQKMPRKYDTLISMNEENLSQGQKQLLSIARVFLAKPPMLILDEATSSIDTLTEIRVQRALEELMKGRTSIVVAHRLSTIENADKILVMNKGNIVETGRHNELLRKDGFYAKLYNSQFVVE</sequence>
<dbReference type="InterPro" id="IPR017871">
    <property type="entry name" value="ABC_transporter-like_CS"/>
</dbReference>
<feature type="transmembrane region" description="Helical" evidence="7">
    <location>
        <begin position="12"/>
        <end position="39"/>
    </location>
</feature>
<accession>A0ABT1EB10</accession>
<keyword evidence="2 7" id="KW-0812">Transmembrane</keyword>
<dbReference type="SMART" id="SM00382">
    <property type="entry name" value="AAA"/>
    <property type="match status" value="1"/>
</dbReference>
<evidence type="ECO:0000256" key="4">
    <source>
        <dbReference type="ARBA" id="ARBA00022840"/>
    </source>
</evidence>
<evidence type="ECO:0000259" key="8">
    <source>
        <dbReference type="PROSITE" id="PS50893"/>
    </source>
</evidence>
<evidence type="ECO:0000313" key="11">
    <source>
        <dbReference type="Proteomes" id="UP001523566"/>
    </source>
</evidence>
<feature type="domain" description="ABC transporter" evidence="8">
    <location>
        <begin position="336"/>
        <end position="570"/>
    </location>
</feature>
<dbReference type="PROSITE" id="PS50893">
    <property type="entry name" value="ABC_TRANSPORTER_2"/>
    <property type="match status" value="1"/>
</dbReference>
<dbReference type="PANTHER" id="PTHR43394:SF1">
    <property type="entry name" value="ATP-BINDING CASSETTE SUB-FAMILY B MEMBER 10, MITOCHONDRIAL"/>
    <property type="match status" value="1"/>
</dbReference>
<dbReference type="Proteomes" id="UP001523566">
    <property type="component" value="Unassembled WGS sequence"/>
</dbReference>
<dbReference type="InterPro" id="IPR003593">
    <property type="entry name" value="AAA+_ATPase"/>
</dbReference>
<dbReference type="PROSITE" id="PS51257">
    <property type="entry name" value="PROKAR_LIPOPROTEIN"/>
    <property type="match status" value="1"/>
</dbReference>
<dbReference type="PROSITE" id="PS50929">
    <property type="entry name" value="ABC_TM1F"/>
    <property type="match status" value="1"/>
</dbReference>
<dbReference type="Gene3D" id="1.20.1560.10">
    <property type="entry name" value="ABC transporter type 1, transmembrane domain"/>
    <property type="match status" value="1"/>
</dbReference>
<evidence type="ECO:0000256" key="2">
    <source>
        <dbReference type="ARBA" id="ARBA00022692"/>
    </source>
</evidence>
<evidence type="ECO:0000256" key="1">
    <source>
        <dbReference type="ARBA" id="ARBA00004651"/>
    </source>
</evidence>
<dbReference type="Gene3D" id="3.40.50.300">
    <property type="entry name" value="P-loop containing nucleotide triphosphate hydrolases"/>
    <property type="match status" value="1"/>
</dbReference>
<dbReference type="RefSeq" id="WP_262066654.1">
    <property type="nucleotide sequence ID" value="NZ_JAMXOD010000015.1"/>
</dbReference>
<evidence type="ECO:0000313" key="10">
    <source>
        <dbReference type="EMBL" id="MCP1102866.1"/>
    </source>
</evidence>
<dbReference type="InterPro" id="IPR039421">
    <property type="entry name" value="Type_1_exporter"/>
</dbReference>
<dbReference type="PANTHER" id="PTHR43394">
    <property type="entry name" value="ATP-DEPENDENT PERMEASE MDL1, MITOCHONDRIAL"/>
    <property type="match status" value="1"/>
</dbReference>
<dbReference type="PROSITE" id="PS00211">
    <property type="entry name" value="ABC_TRANSPORTER_1"/>
    <property type="match status" value="1"/>
</dbReference>
<dbReference type="EMBL" id="JAMZFW010000015">
    <property type="protein sequence ID" value="MCP1102866.1"/>
    <property type="molecule type" value="Genomic_DNA"/>
</dbReference>
<dbReference type="SUPFAM" id="SSF52540">
    <property type="entry name" value="P-loop containing nucleoside triphosphate hydrolases"/>
    <property type="match status" value="1"/>
</dbReference>
<evidence type="ECO:0000256" key="6">
    <source>
        <dbReference type="ARBA" id="ARBA00023136"/>
    </source>
</evidence>
<dbReference type="Pfam" id="PF00005">
    <property type="entry name" value="ABC_tran"/>
    <property type="match status" value="1"/>
</dbReference>
<organism evidence="10 11">
    <name type="scientific">Aequitasia blattaphilus</name>
    <dbReference type="NCBI Taxonomy" id="2949332"/>
    <lineage>
        <taxon>Bacteria</taxon>
        <taxon>Bacillati</taxon>
        <taxon>Bacillota</taxon>
        <taxon>Clostridia</taxon>
        <taxon>Lachnospirales</taxon>
        <taxon>Lachnospiraceae</taxon>
        <taxon>Aequitasia</taxon>
    </lineage>
</organism>
<dbReference type="InterPro" id="IPR011527">
    <property type="entry name" value="ABC1_TM_dom"/>
</dbReference>
<proteinExistence type="predicted"/>
<dbReference type="CDD" id="cd03254">
    <property type="entry name" value="ABCC_Glucan_exporter_like"/>
    <property type="match status" value="1"/>
</dbReference>
<keyword evidence="4 10" id="KW-0067">ATP-binding</keyword>
<keyword evidence="3" id="KW-0547">Nucleotide-binding</keyword>
<gene>
    <name evidence="10" type="ORF">NK125_10600</name>
</gene>
<evidence type="ECO:0000256" key="5">
    <source>
        <dbReference type="ARBA" id="ARBA00022989"/>
    </source>
</evidence>
<feature type="transmembrane region" description="Helical" evidence="7">
    <location>
        <begin position="131"/>
        <end position="153"/>
    </location>
</feature>
<dbReference type="Pfam" id="PF00664">
    <property type="entry name" value="ABC_membrane"/>
    <property type="match status" value="1"/>
</dbReference>
<comment type="caution">
    <text evidence="10">The sequence shown here is derived from an EMBL/GenBank/DDBJ whole genome shotgun (WGS) entry which is preliminary data.</text>
</comment>
<dbReference type="InterPro" id="IPR003439">
    <property type="entry name" value="ABC_transporter-like_ATP-bd"/>
</dbReference>
<dbReference type="SUPFAM" id="SSF90123">
    <property type="entry name" value="ABC transporter transmembrane region"/>
    <property type="match status" value="1"/>
</dbReference>
<keyword evidence="5 7" id="KW-1133">Transmembrane helix</keyword>
<dbReference type="GO" id="GO:0005524">
    <property type="term" value="F:ATP binding"/>
    <property type="evidence" value="ECO:0007669"/>
    <property type="project" value="UniProtKB-KW"/>
</dbReference>
<keyword evidence="6 7" id="KW-0472">Membrane</keyword>
<evidence type="ECO:0000256" key="7">
    <source>
        <dbReference type="SAM" id="Phobius"/>
    </source>
</evidence>
<dbReference type="InterPro" id="IPR027417">
    <property type="entry name" value="P-loop_NTPase"/>
</dbReference>
<protein>
    <submittedName>
        <fullName evidence="10">ABC transporter ATP-binding protein/permease</fullName>
    </submittedName>
</protein>
<comment type="subcellular location">
    <subcellularLocation>
        <location evidence="1">Cell membrane</location>
        <topology evidence="1">Multi-pass membrane protein</topology>
    </subcellularLocation>
</comment>
<dbReference type="CDD" id="cd18547">
    <property type="entry name" value="ABC_6TM_Tm288_like"/>
    <property type="match status" value="1"/>
</dbReference>
<feature type="transmembrane region" description="Helical" evidence="7">
    <location>
        <begin position="59"/>
        <end position="80"/>
    </location>
</feature>
<evidence type="ECO:0000256" key="3">
    <source>
        <dbReference type="ARBA" id="ARBA00022741"/>
    </source>
</evidence>
<name>A0ABT1EB10_9FIRM</name>
<feature type="transmembrane region" description="Helical" evidence="7">
    <location>
        <begin position="159"/>
        <end position="178"/>
    </location>
</feature>
<reference evidence="10 11" key="1">
    <citation type="journal article" date="2022" name="Genome Biol. Evol.">
        <title>Host diet, physiology and behaviors set the stage for Lachnospiraceae cladogenesis.</title>
        <authorList>
            <person name="Vera-Ponce De Leon A."/>
            <person name="Schneider M."/>
            <person name="Jahnes B.C."/>
            <person name="Sadowski V."/>
            <person name="Camuy-Velez L.A."/>
            <person name="Duan J."/>
            <person name="Sabree Z.L."/>
        </authorList>
    </citation>
    <scope>NUCLEOTIDE SEQUENCE [LARGE SCALE GENOMIC DNA]</scope>
    <source>
        <strain evidence="10 11">PAL113</strain>
    </source>
</reference>
<evidence type="ECO:0000259" key="9">
    <source>
        <dbReference type="PROSITE" id="PS50929"/>
    </source>
</evidence>
<feature type="domain" description="ABC transmembrane type-1" evidence="9">
    <location>
        <begin position="19"/>
        <end position="302"/>
    </location>
</feature>
<keyword evidence="11" id="KW-1185">Reference proteome</keyword>
<dbReference type="InterPro" id="IPR036640">
    <property type="entry name" value="ABC1_TM_sf"/>
</dbReference>